<comment type="caution">
    <text evidence="2">The sequence shown here is derived from an EMBL/GenBank/DDBJ whole genome shotgun (WGS) entry which is preliminary data.</text>
</comment>
<sequence>MRISGEERISGLLTEWKAIKYVNYVVHKNMSPGDLRDGDRSGPRSTAGKLSTSSEGSYVAARAGREKIFWGRVYGLDSRTWSALIGRLASRESRGPLSVVALCIST</sequence>
<name>A0A2I0KX57_PUNGR</name>
<dbReference type="Proteomes" id="UP000233551">
    <property type="component" value="Unassembled WGS sequence"/>
</dbReference>
<evidence type="ECO:0000256" key="1">
    <source>
        <dbReference type="SAM" id="MobiDB-lite"/>
    </source>
</evidence>
<protein>
    <submittedName>
        <fullName evidence="2">Uncharacterized protein</fullName>
    </submittedName>
</protein>
<feature type="region of interest" description="Disordered" evidence="1">
    <location>
        <begin position="30"/>
        <end position="57"/>
    </location>
</feature>
<reference evidence="2 3" key="1">
    <citation type="submission" date="2017-11" db="EMBL/GenBank/DDBJ databases">
        <title>De-novo sequencing of pomegranate (Punica granatum L.) genome.</title>
        <authorList>
            <person name="Akparov Z."/>
            <person name="Amiraslanov A."/>
            <person name="Hajiyeva S."/>
            <person name="Abbasov M."/>
            <person name="Kaur K."/>
            <person name="Hamwieh A."/>
            <person name="Solovyev V."/>
            <person name="Salamov A."/>
            <person name="Braich B."/>
            <person name="Kosarev P."/>
            <person name="Mahmoud A."/>
            <person name="Hajiyev E."/>
            <person name="Babayeva S."/>
            <person name="Izzatullayeva V."/>
            <person name="Mammadov A."/>
            <person name="Mammadov A."/>
            <person name="Sharifova S."/>
            <person name="Ojaghi J."/>
            <person name="Eynullazada K."/>
            <person name="Bayramov B."/>
            <person name="Abdulazimova A."/>
            <person name="Shahmuradov I."/>
        </authorList>
    </citation>
    <scope>NUCLEOTIDE SEQUENCE [LARGE SCALE GENOMIC DNA]</scope>
    <source>
        <strain evidence="3">cv. AG2017</strain>
        <tissue evidence="2">Leaf</tissue>
    </source>
</reference>
<evidence type="ECO:0000313" key="3">
    <source>
        <dbReference type="Proteomes" id="UP000233551"/>
    </source>
</evidence>
<dbReference type="EMBL" id="PGOL01000327">
    <property type="protein sequence ID" value="PKI72416.1"/>
    <property type="molecule type" value="Genomic_DNA"/>
</dbReference>
<keyword evidence="3" id="KW-1185">Reference proteome</keyword>
<dbReference type="AlphaFoldDB" id="A0A2I0KX57"/>
<proteinExistence type="predicted"/>
<accession>A0A2I0KX57</accession>
<organism evidence="2 3">
    <name type="scientific">Punica granatum</name>
    <name type="common">Pomegranate</name>
    <dbReference type="NCBI Taxonomy" id="22663"/>
    <lineage>
        <taxon>Eukaryota</taxon>
        <taxon>Viridiplantae</taxon>
        <taxon>Streptophyta</taxon>
        <taxon>Embryophyta</taxon>
        <taxon>Tracheophyta</taxon>
        <taxon>Spermatophyta</taxon>
        <taxon>Magnoliopsida</taxon>
        <taxon>eudicotyledons</taxon>
        <taxon>Gunneridae</taxon>
        <taxon>Pentapetalae</taxon>
        <taxon>rosids</taxon>
        <taxon>malvids</taxon>
        <taxon>Myrtales</taxon>
        <taxon>Lythraceae</taxon>
        <taxon>Punica</taxon>
    </lineage>
</organism>
<gene>
    <name evidence="2" type="ORF">CRG98_007162</name>
</gene>
<evidence type="ECO:0000313" key="2">
    <source>
        <dbReference type="EMBL" id="PKI72416.1"/>
    </source>
</evidence>